<dbReference type="Proteomes" id="UP000606172">
    <property type="component" value="Unassembled WGS sequence"/>
</dbReference>
<proteinExistence type="predicted"/>
<organism evidence="1 2">
    <name type="scientific">Sinosporangium siamense</name>
    <dbReference type="NCBI Taxonomy" id="1367973"/>
    <lineage>
        <taxon>Bacteria</taxon>
        <taxon>Bacillati</taxon>
        <taxon>Actinomycetota</taxon>
        <taxon>Actinomycetes</taxon>
        <taxon>Streptosporangiales</taxon>
        <taxon>Streptosporangiaceae</taxon>
        <taxon>Sinosporangium</taxon>
    </lineage>
</organism>
<sequence>MRGGPEVRCAAGGMRCDDGVSVDKASDGAFHVCTAGAAPLPPRGEEAREGRDAFQGRLLSGFSCFPRRP</sequence>
<name>A0A919RRJ0_9ACTN</name>
<dbReference type="AlphaFoldDB" id="A0A919RRJ0"/>
<keyword evidence="2" id="KW-1185">Reference proteome</keyword>
<evidence type="ECO:0000313" key="1">
    <source>
        <dbReference type="EMBL" id="GII97424.1"/>
    </source>
</evidence>
<gene>
    <name evidence="1" type="ORF">Ssi02_76550</name>
</gene>
<evidence type="ECO:0000313" key="2">
    <source>
        <dbReference type="Proteomes" id="UP000606172"/>
    </source>
</evidence>
<comment type="caution">
    <text evidence="1">The sequence shown here is derived from an EMBL/GenBank/DDBJ whole genome shotgun (WGS) entry which is preliminary data.</text>
</comment>
<protein>
    <submittedName>
        <fullName evidence="1">Uncharacterized protein</fullName>
    </submittedName>
</protein>
<accession>A0A919RRJ0</accession>
<dbReference type="EMBL" id="BOOW01000059">
    <property type="protein sequence ID" value="GII97424.1"/>
    <property type="molecule type" value="Genomic_DNA"/>
</dbReference>
<reference evidence="1" key="1">
    <citation type="submission" date="2021-01" db="EMBL/GenBank/DDBJ databases">
        <title>Whole genome shotgun sequence of Sinosporangium siamense NBRC 109515.</title>
        <authorList>
            <person name="Komaki H."/>
            <person name="Tamura T."/>
        </authorList>
    </citation>
    <scope>NUCLEOTIDE SEQUENCE</scope>
    <source>
        <strain evidence="1">NBRC 109515</strain>
    </source>
</reference>